<feature type="transmembrane region" description="Helical" evidence="2">
    <location>
        <begin position="23"/>
        <end position="42"/>
    </location>
</feature>
<keyword evidence="4" id="KW-1185">Reference proteome</keyword>
<dbReference type="InterPro" id="IPR049855">
    <property type="entry name" value="DotG/IcmE-like_C"/>
</dbReference>
<accession>A0A967EJC8</accession>
<reference evidence="3" key="1">
    <citation type="submission" date="2019-11" db="EMBL/GenBank/DDBJ databases">
        <title>Description of new Acetobacter species.</title>
        <authorList>
            <person name="Cleenwerck I."/>
            <person name="Sombolestani A.S."/>
        </authorList>
    </citation>
    <scope>NUCLEOTIDE SEQUENCE</scope>
    <source>
        <strain evidence="3">LMG 1626</strain>
    </source>
</reference>
<feature type="region of interest" description="Disordered" evidence="1">
    <location>
        <begin position="213"/>
        <end position="234"/>
    </location>
</feature>
<proteinExistence type="predicted"/>
<evidence type="ECO:0000313" key="3">
    <source>
        <dbReference type="EMBL" id="NHO54759.1"/>
    </source>
</evidence>
<evidence type="ECO:0000256" key="2">
    <source>
        <dbReference type="SAM" id="Phobius"/>
    </source>
</evidence>
<dbReference type="AlphaFoldDB" id="A0A967EJC8"/>
<keyword evidence="2" id="KW-0472">Membrane</keyword>
<sequence length="424" mass="44511">MKLRLPNVKNLFSHASAGGNRRIFGMAFVLLSVLGIVLWIGMRPHRVEIKSDPGRAANISALPGGTHDTPLQEKMRKEDNEKKAAQAEHDGRSWGPDIAPGKVVHPDPEKAVAATPRPVPQEVGYSQPIPAPAPVGPHIVAQPPPATIQTDPAYAAPVSATTGQPMTEQEEKEATARRGRYQRAIMELGAQIVGTPPVTVVQDLGVVVADKGDSEKKDAGQTAHQDSSSAVPRGARDEAHVIIPAGRGVYAHTVTATDSDLAGEIILEADSGPIAGDRLVGTVSRASGHEQLLVVRVNKIMHKGKTLNANGFVVAPGDMKGGVATSVDPLVFQRFILPAAAAFVNGLGQAIEQTSNTEGSYSALGNLNYVQRLNLGQQMGVAAGTAAAAVQNSVTQDMPTQSRINLAANVSVGVMFEDNVTDKQ</sequence>
<dbReference type="CDD" id="cd16431">
    <property type="entry name" value="IcmE"/>
    <property type="match status" value="1"/>
</dbReference>
<evidence type="ECO:0000256" key="1">
    <source>
        <dbReference type="SAM" id="MobiDB-lite"/>
    </source>
</evidence>
<keyword evidence="2" id="KW-0812">Transmembrane</keyword>
<feature type="compositionally biased region" description="Basic and acidic residues" evidence="1">
    <location>
        <begin position="70"/>
        <end position="92"/>
    </location>
</feature>
<name>A0A967EJC8_9PROT</name>
<dbReference type="Proteomes" id="UP000597459">
    <property type="component" value="Unassembled WGS sequence"/>
</dbReference>
<comment type="caution">
    <text evidence="3">The sequence shown here is derived from an EMBL/GenBank/DDBJ whole genome shotgun (WGS) entry which is preliminary data.</text>
</comment>
<evidence type="ECO:0000313" key="4">
    <source>
        <dbReference type="Proteomes" id="UP000597459"/>
    </source>
</evidence>
<keyword evidence="2" id="KW-1133">Transmembrane helix</keyword>
<organism evidence="3 4">
    <name type="scientific">Acetobacter estunensis</name>
    <dbReference type="NCBI Taxonomy" id="104097"/>
    <lineage>
        <taxon>Bacteria</taxon>
        <taxon>Pseudomonadati</taxon>
        <taxon>Pseudomonadota</taxon>
        <taxon>Alphaproteobacteria</taxon>
        <taxon>Acetobacterales</taxon>
        <taxon>Acetobacteraceae</taxon>
        <taxon>Acetobacter</taxon>
    </lineage>
</organism>
<feature type="region of interest" description="Disordered" evidence="1">
    <location>
        <begin position="58"/>
        <end position="100"/>
    </location>
</feature>
<gene>
    <name evidence="3" type="ORF">GOB87_12530</name>
</gene>
<protein>
    <submittedName>
        <fullName evidence="3">Type IV secretion protein DotG</fullName>
    </submittedName>
</protein>
<dbReference type="EMBL" id="WOTH01000032">
    <property type="protein sequence ID" value="NHO54759.1"/>
    <property type="molecule type" value="Genomic_DNA"/>
</dbReference>
<dbReference type="RefSeq" id="WP_166317417.1">
    <property type="nucleotide sequence ID" value="NZ_WOTH01000032.1"/>
</dbReference>